<feature type="domain" description="Peptidase S8/S53" evidence="8">
    <location>
        <begin position="142"/>
        <end position="385"/>
    </location>
</feature>
<evidence type="ECO:0000256" key="5">
    <source>
        <dbReference type="PROSITE-ProRule" id="PRU01240"/>
    </source>
</evidence>
<feature type="active site" description="Charge relay system" evidence="5">
    <location>
        <position position="348"/>
    </location>
</feature>
<evidence type="ECO:0000313" key="10">
    <source>
        <dbReference type="RefSeq" id="XP_023933029.1"/>
    </source>
</evidence>
<dbReference type="InterPro" id="IPR015500">
    <property type="entry name" value="Peptidase_S8_subtilisin-rel"/>
</dbReference>
<evidence type="ECO:0000313" key="9">
    <source>
        <dbReference type="Proteomes" id="UP000085678"/>
    </source>
</evidence>
<keyword evidence="7" id="KW-0732">Signal</keyword>
<dbReference type="InterPro" id="IPR050131">
    <property type="entry name" value="Peptidase_S8_subtilisin-like"/>
</dbReference>
<dbReference type="AlphaFoldDB" id="A0A2R2MRZ4"/>
<keyword evidence="2 5" id="KW-0645">Protease</keyword>
<dbReference type="InterPro" id="IPR023827">
    <property type="entry name" value="Peptidase_S8_Asp-AS"/>
</dbReference>
<dbReference type="InterPro" id="IPR000209">
    <property type="entry name" value="Peptidase_S8/S53_dom"/>
</dbReference>
<organism evidence="9 10">
    <name type="scientific">Lingula anatina</name>
    <name type="common">Brachiopod</name>
    <name type="synonym">Lingula unguis</name>
    <dbReference type="NCBI Taxonomy" id="7574"/>
    <lineage>
        <taxon>Eukaryota</taxon>
        <taxon>Metazoa</taxon>
        <taxon>Spiralia</taxon>
        <taxon>Lophotrochozoa</taxon>
        <taxon>Brachiopoda</taxon>
        <taxon>Linguliformea</taxon>
        <taxon>Lingulata</taxon>
        <taxon>Lingulida</taxon>
        <taxon>Linguloidea</taxon>
        <taxon>Lingulidae</taxon>
        <taxon>Lingula</taxon>
    </lineage>
</organism>
<dbReference type="GeneID" id="106151688"/>
<evidence type="ECO:0000256" key="4">
    <source>
        <dbReference type="ARBA" id="ARBA00022825"/>
    </source>
</evidence>
<evidence type="ECO:0000256" key="6">
    <source>
        <dbReference type="SAM" id="MobiDB-lite"/>
    </source>
</evidence>
<sequence>MPGKMFFILVIVLEVLLSHTDGQIPGEYIASLKEGLPNSVQELERLTTLITNSSTTGNTNLSHTYHIGDFLGVAETTNSSLLSLLKNDSSVESIENNLWLNLTSTCMYADTVWNFASVWGLARISQRSKTTNTQYVYEEESGDGVLVYLVDTGVNLRHDFGGRVIQGPDVSRSQQGLRDSNGHGEHTAGIVVSSRFGIARNSTAIMIKAGDDTNDRLKNSNVLAALKWIAAHHTNLSKESNSSLAKSVINLPVASKLKSNALSRAISNIVGHQALPIVVGAGNSLENACKVFPANMTEVITVGAMDSEDNMWEKSNYGFCVDILAPGVQVWSDDSLPGSVGTYRNGTSVAAAHVTGVVARYLATQATMPSPAQVKTWLIDESTKDVLKVTPGTPNRLLYMGCNQSVTTVIPIQNITSALPINLTTIHMSNMSTAIPVTTTVMPNTTSHNSSMTTTAAHTSGMTTTAAHTSIMTTTMDHNKTTSVSNISSTETTASSTTMTPPPTTPSSSAMMEFSKRLTIFSIMAFLYLVP</sequence>
<protein>
    <submittedName>
        <fullName evidence="10">Subtilisin-like protease CPC735_066880</fullName>
    </submittedName>
</protein>
<keyword evidence="4 5" id="KW-0720">Serine protease</keyword>
<evidence type="ECO:0000256" key="3">
    <source>
        <dbReference type="ARBA" id="ARBA00022801"/>
    </source>
</evidence>
<dbReference type="InterPro" id="IPR034193">
    <property type="entry name" value="PCSK9_ProteinaseK-like"/>
</dbReference>
<dbReference type="Gene3D" id="3.40.50.200">
    <property type="entry name" value="Peptidase S8/S53 domain"/>
    <property type="match status" value="1"/>
</dbReference>
<evidence type="ECO:0000256" key="7">
    <source>
        <dbReference type="SAM" id="SignalP"/>
    </source>
</evidence>
<feature type="active site" description="Charge relay system" evidence="5">
    <location>
        <position position="151"/>
    </location>
</feature>
<dbReference type="PANTHER" id="PTHR43806:SF66">
    <property type="entry name" value="SERIN ENDOPEPTIDASE"/>
    <property type="match status" value="1"/>
</dbReference>
<gene>
    <name evidence="10" type="primary">LOC106151688</name>
</gene>
<feature type="active site" description="Charge relay system" evidence="5">
    <location>
        <position position="183"/>
    </location>
</feature>
<dbReference type="KEGG" id="lak:106151688"/>
<feature type="signal peptide" evidence="7">
    <location>
        <begin position="1"/>
        <end position="22"/>
    </location>
</feature>
<dbReference type="Pfam" id="PF00082">
    <property type="entry name" value="Peptidase_S8"/>
    <property type="match status" value="1"/>
</dbReference>
<feature type="chain" id="PRO_5015107806" evidence="7">
    <location>
        <begin position="23"/>
        <end position="531"/>
    </location>
</feature>
<reference evidence="10" key="1">
    <citation type="submission" date="2025-08" db="UniProtKB">
        <authorList>
            <consortium name="RefSeq"/>
        </authorList>
    </citation>
    <scope>IDENTIFICATION</scope>
    <source>
        <tissue evidence="10">Gonads</tissue>
    </source>
</reference>
<accession>A0A2R2MRZ4</accession>
<dbReference type="RefSeq" id="XP_023933029.1">
    <property type="nucleotide sequence ID" value="XM_024077261.1"/>
</dbReference>
<evidence type="ECO:0000256" key="1">
    <source>
        <dbReference type="ARBA" id="ARBA00011073"/>
    </source>
</evidence>
<feature type="region of interest" description="Disordered" evidence="6">
    <location>
        <begin position="481"/>
        <end position="510"/>
    </location>
</feature>
<keyword evidence="3 5" id="KW-0378">Hydrolase</keyword>
<dbReference type="GO" id="GO:0006508">
    <property type="term" value="P:proteolysis"/>
    <property type="evidence" value="ECO:0007669"/>
    <property type="project" value="UniProtKB-KW"/>
</dbReference>
<dbReference type="OrthoDB" id="206201at2759"/>
<dbReference type="PROSITE" id="PS51892">
    <property type="entry name" value="SUBTILASE"/>
    <property type="match status" value="1"/>
</dbReference>
<name>A0A2R2MRZ4_LINAN</name>
<dbReference type="GO" id="GO:0004252">
    <property type="term" value="F:serine-type endopeptidase activity"/>
    <property type="evidence" value="ECO:0007669"/>
    <property type="project" value="UniProtKB-UniRule"/>
</dbReference>
<comment type="similarity">
    <text evidence="1 5">Belongs to the peptidase S8 family.</text>
</comment>
<dbReference type="PROSITE" id="PS00136">
    <property type="entry name" value="SUBTILASE_ASP"/>
    <property type="match status" value="1"/>
</dbReference>
<proteinExistence type="inferred from homology"/>
<dbReference type="Proteomes" id="UP000085678">
    <property type="component" value="Unplaced"/>
</dbReference>
<dbReference type="GO" id="GO:0005615">
    <property type="term" value="C:extracellular space"/>
    <property type="evidence" value="ECO:0007669"/>
    <property type="project" value="TreeGrafter"/>
</dbReference>
<dbReference type="InterPro" id="IPR036852">
    <property type="entry name" value="Peptidase_S8/S53_dom_sf"/>
</dbReference>
<feature type="compositionally biased region" description="Low complexity" evidence="6">
    <location>
        <begin position="488"/>
        <end position="499"/>
    </location>
</feature>
<evidence type="ECO:0000256" key="2">
    <source>
        <dbReference type="ARBA" id="ARBA00022670"/>
    </source>
</evidence>
<dbReference type="PANTHER" id="PTHR43806">
    <property type="entry name" value="PEPTIDASE S8"/>
    <property type="match status" value="1"/>
</dbReference>
<dbReference type="SUPFAM" id="SSF52743">
    <property type="entry name" value="Subtilisin-like"/>
    <property type="match status" value="1"/>
</dbReference>
<keyword evidence="9" id="KW-1185">Reference proteome</keyword>
<dbReference type="PRINTS" id="PR00723">
    <property type="entry name" value="SUBTILISIN"/>
</dbReference>
<dbReference type="InParanoid" id="A0A2R2MRZ4"/>
<evidence type="ECO:0000259" key="8">
    <source>
        <dbReference type="Pfam" id="PF00082"/>
    </source>
</evidence>
<dbReference type="CDD" id="cd04077">
    <property type="entry name" value="Peptidases_S8_PCSK9_ProteinaseK_like"/>
    <property type="match status" value="1"/>
</dbReference>